<accession>A0ABV7G470</accession>
<evidence type="ECO:0000313" key="2">
    <source>
        <dbReference type="Proteomes" id="UP001595593"/>
    </source>
</evidence>
<proteinExistence type="predicted"/>
<evidence type="ECO:0008006" key="3">
    <source>
        <dbReference type="Google" id="ProtNLM"/>
    </source>
</evidence>
<name>A0ABV7G470_9PROT</name>
<dbReference type="EMBL" id="JBHRTN010000028">
    <property type="protein sequence ID" value="MFC3127474.1"/>
    <property type="molecule type" value="Genomic_DNA"/>
</dbReference>
<evidence type="ECO:0000313" key="1">
    <source>
        <dbReference type="EMBL" id="MFC3127474.1"/>
    </source>
</evidence>
<sequence length="96" mass="11015">MELRVGGDQAAGMRVWKPYPSMSPMKNERLSRSIWTSLPGGSRARRHRLCEVFNGLRYVIKTGAPWRWMPMTCRNGSRLSEPQRRFVAVLAILAIL</sequence>
<keyword evidence="2" id="KW-1185">Reference proteome</keyword>
<dbReference type="Proteomes" id="UP001595593">
    <property type="component" value="Unassembled WGS sequence"/>
</dbReference>
<protein>
    <recommendedName>
        <fullName evidence="3">Transposase</fullName>
    </recommendedName>
</protein>
<gene>
    <name evidence="1" type="ORF">ACFOD4_20615</name>
</gene>
<dbReference type="RefSeq" id="WP_379599522.1">
    <property type="nucleotide sequence ID" value="NZ_JBHRTN010000028.1"/>
</dbReference>
<organism evidence="1 2">
    <name type="scientific">Teichococcus globiformis</name>
    <dbReference type="NCBI Taxonomy" id="2307229"/>
    <lineage>
        <taxon>Bacteria</taxon>
        <taxon>Pseudomonadati</taxon>
        <taxon>Pseudomonadota</taxon>
        <taxon>Alphaproteobacteria</taxon>
        <taxon>Acetobacterales</taxon>
        <taxon>Roseomonadaceae</taxon>
        <taxon>Roseomonas</taxon>
    </lineage>
</organism>
<comment type="caution">
    <text evidence="1">The sequence shown here is derived from an EMBL/GenBank/DDBJ whole genome shotgun (WGS) entry which is preliminary data.</text>
</comment>
<reference evidence="2" key="1">
    <citation type="journal article" date="2019" name="Int. J. Syst. Evol. Microbiol.">
        <title>The Global Catalogue of Microorganisms (GCM) 10K type strain sequencing project: providing services to taxonomists for standard genome sequencing and annotation.</title>
        <authorList>
            <consortium name="The Broad Institute Genomics Platform"/>
            <consortium name="The Broad Institute Genome Sequencing Center for Infectious Disease"/>
            <person name="Wu L."/>
            <person name="Ma J."/>
        </authorList>
    </citation>
    <scope>NUCLEOTIDE SEQUENCE [LARGE SCALE GENOMIC DNA]</scope>
    <source>
        <strain evidence="2">KCTC 52094</strain>
    </source>
</reference>